<evidence type="ECO:0000313" key="2">
    <source>
        <dbReference type="EMBL" id="MBA5760970.1"/>
    </source>
</evidence>
<gene>
    <name evidence="2" type="ORF">H2O73_01345</name>
</gene>
<accession>A0A7W2FMS6</accession>
<protein>
    <recommendedName>
        <fullName evidence="4">Hydroxylamine reductase</fullName>
    </recommendedName>
</protein>
<sequence length="70" mass="7606">MVRILNTLLAVITGFFVLIGGLLIAIPLAIVGAITGRRLVKAVEKAQYNQTNQQGSNHRVIDGEYEEVAK</sequence>
<keyword evidence="1" id="KW-0812">Transmembrane</keyword>
<evidence type="ECO:0008006" key="4">
    <source>
        <dbReference type="Google" id="ProtNLM"/>
    </source>
</evidence>
<evidence type="ECO:0000256" key="1">
    <source>
        <dbReference type="SAM" id="Phobius"/>
    </source>
</evidence>
<organism evidence="2 3">
    <name type="scientific">Vibrio marinisediminis</name>
    <dbReference type="NCBI Taxonomy" id="2758441"/>
    <lineage>
        <taxon>Bacteria</taxon>
        <taxon>Pseudomonadati</taxon>
        <taxon>Pseudomonadota</taxon>
        <taxon>Gammaproteobacteria</taxon>
        <taxon>Vibrionales</taxon>
        <taxon>Vibrionaceae</taxon>
        <taxon>Vibrio</taxon>
    </lineage>
</organism>
<keyword evidence="1" id="KW-1133">Transmembrane helix</keyword>
<evidence type="ECO:0000313" key="3">
    <source>
        <dbReference type="Proteomes" id="UP000571701"/>
    </source>
</evidence>
<proteinExistence type="predicted"/>
<name>A0A7W2FMS6_9VIBR</name>
<reference evidence="2 3" key="1">
    <citation type="submission" date="2020-07" db="EMBL/GenBank/DDBJ databases">
        <title>Vibrio marinisediminis sp. nov., isolated from marine sediment.</title>
        <authorList>
            <person name="Ji X."/>
        </authorList>
    </citation>
    <scope>NUCLEOTIDE SEQUENCE [LARGE SCALE GENOMIC DNA]</scope>
    <source>
        <strain evidence="2 3">404</strain>
    </source>
</reference>
<keyword evidence="1" id="KW-0472">Membrane</keyword>
<keyword evidence="3" id="KW-1185">Reference proteome</keyword>
<dbReference type="RefSeq" id="WP_182105763.1">
    <property type="nucleotide sequence ID" value="NZ_JACFYF010000001.1"/>
</dbReference>
<dbReference type="AlphaFoldDB" id="A0A7W2FMS6"/>
<feature type="transmembrane region" description="Helical" evidence="1">
    <location>
        <begin position="12"/>
        <end position="35"/>
    </location>
</feature>
<comment type="caution">
    <text evidence="2">The sequence shown here is derived from an EMBL/GenBank/DDBJ whole genome shotgun (WGS) entry which is preliminary data.</text>
</comment>
<dbReference type="EMBL" id="JACFYF010000001">
    <property type="protein sequence ID" value="MBA5760970.1"/>
    <property type="molecule type" value="Genomic_DNA"/>
</dbReference>
<dbReference type="Proteomes" id="UP000571701">
    <property type="component" value="Unassembled WGS sequence"/>
</dbReference>